<dbReference type="Proteomes" id="UP001493487">
    <property type="component" value="Unassembled WGS sequence"/>
</dbReference>
<dbReference type="NCBIfam" id="NF002849">
    <property type="entry name" value="PRK03113.1"/>
    <property type="match status" value="1"/>
</dbReference>
<evidence type="ECO:0000256" key="10">
    <source>
        <dbReference type="ARBA" id="ARBA00023186"/>
    </source>
</evidence>
<dbReference type="PIRSF" id="PIRSF036659">
    <property type="entry name" value="BdbC"/>
    <property type="match status" value="1"/>
</dbReference>
<dbReference type="InterPro" id="IPR012187">
    <property type="entry name" value="Disulphide_bond_form_BdbC"/>
</dbReference>
<dbReference type="RefSeq" id="WP_232189094.1">
    <property type="nucleotide sequence ID" value="NZ_JAIOAP010000017.1"/>
</dbReference>
<feature type="transmembrane region" description="Helical" evidence="12">
    <location>
        <begin position="111"/>
        <end position="133"/>
    </location>
</feature>
<evidence type="ECO:0000256" key="2">
    <source>
        <dbReference type="ARBA" id="ARBA00007602"/>
    </source>
</evidence>
<keyword evidence="11" id="KW-0676">Redox-active center</keyword>
<evidence type="ECO:0000313" key="14">
    <source>
        <dbReference type="Proteomes" id="UP001493487"/>
    </source>
</evidence>
<dbReference type="Gene3D" id="1.20.1550.10">
    <property type="entry name" value="DsbB-like"/>
    <property type="match status" value="1"/>
</dbReference>
<reference evidence="13 14" key="1">
    <citation type="journal article" date="2023" name="Genome Announc.">
        <title>Pan-Genome Analyses of the Genus Cohnella and Proposal of the Novel Species Cohnella silvisoli sp. nov., Isolated from Forest Soil.</title>
        <authorList>
            <person name="Wang C."/>
            <person name="Mao L."/>
            <person name="Bao G."/>
            <person name="Zhu H."/>
        </authorList>
    </citation>
    <scope>NUCLEOTIDE SEQUENCE [LARGE SCALE GENOMIC DNA]</scope>
    <source>
        <strain evidence="13 14">NL03-T5-1</strain>
    </source>
</reference>
<sequence>MSNSSSKKSNWLFIAWAISVVATAGSLYLSEYLHFTPCSLCWYQRIFMYPMTILLGIASARNQTQIVPFVMPMVVIGGGFSIYHIFIQEMPHSGSVASCGPVSCMEDVLNAFGFLTVPMLALTAFVLIFIALLQIRRLDRIDSTKGPLL</sequence>
<proteinExistence type="inferred from homology"/>
<evidence type="ECO:0000256" key="4">
    <source>
        <dbReference type="ARBA" id="ARBA00022692"/>
    </source>
</evidence>
<name>A0ABV1L1N5_9BACL</name>
<evidence type="ECO:0000256" key="9">
    <source>
        <dbReference type="ARBA" id="ARBA00023157"/>
    </source>
</evidence>
<keyword evidence="10" id="KW-0143">Chaperone</keyword>
<evidence type="ECO:0000256" key="5">
    <source>
        <dbReference type="ARBA" id="ARBA00022982"/>
    </source>
</evidence>
<dbReference type="PANTHER" id="PTHR43469:SF1">
    <property type="entry name" value="SPBETA PROPHAGE-DERIVED DISULFIDE BOND FORMATION PROTEIN B"/>
    <property type="match status" value="1"/>
</dbReference>
<evidence type="ECO:0000256" key="12">
    <source>
        <dbReference type="SAM" id="Phobius"/>
    </source>
</evidence>
<comment type="similarity">
    <text evidence="2">Belongs to the DsbB family. BdbC subfamily.</text>
</comment>
<evidence type="ECO:0000256" key="6">
    <source>
        <dbReference type="ARBA" id="ARBA00022989"/>
    </source>
</evidence>
<evidence type="ECO:0000256" key="1">
    <source>
        <dbReference type="ARBA" id="ARBA00004141"/>
    </source>
</evidence>
<evidence type="ECO:0000313" key="13">
    <source>
        <dbReference type="EMBL" id="MEQ4485918.1"/>
    </source>
</evidence>
<dbReference type="Pfam" id="PF02600">
    <property type="entry name" value="DsbB"/>
    <property type="match status" value="1"/>
</dbReference>
<feature type="transmembrane region" description="Helical" evidence="12">
    <location>
        <begin position="66"/>
        <end position="86"/>
    </location>
</feature>
<dbReference type="PANTHER" id="PTHR43469">
    <property type="entry name" value="DISULFIDE FORMATION PROTEIN-RELATED"/>
    <property type="match status" value="1"/>
</dbReference>
<feature type="transmembrane region" description="Helical" evidence="12">
    <location>
        <begin position="42"/>
        <end position="59"/>
    </location>
</feature>
<keyword evidence="3" id="KW-0813">Transport</keyword>
<dbReference type="InterPro" id="IPR003752">
    <property type="entry name" value="DiS_bond_form_DsbB/BdbC"/>
</dbReference>
<gene>
    <name evidence="13" type="ORF">QJS35_26420</name>
</gene>
<protein>
    <submittedName>
        <fullName evidence="13">Disulfide oxidoreductase</fullName>
    </submittedName>
</protein>
<accession>A0ABV1L1N5</accession>
<comment type="caution">
    <text evidence="13">The sequence shown here is derived from an EMBL/GenBank/DDBJ whole genome shotgun (WGS) entry which is preliminary data.</text>
</comment>
<comment type="subcellular location">
    <subcellularLocation>
        <location evidence="1">Membrane</location>
        <topology evidence="1">Multi-pass membrane protein</topology>
    </subcellularLocation>
</comment>
<dbReference type="EMBL" id="JASKHM010000018">
    <property type="protein sequence ID" value="MEQ4485918.1"/>
    <property type="molecule type" value="Genomic_DNA"/>
</dbReference>
<keyword evidence="5" id="KW-0249">Electron transport</keyword>
<dbReference type="SUPFAM" id="SSF158442">
    <property type="entry name" value="DsbB-like"/>
    <property type="match status" value="1"/>
</dbReference>
<feature type="transmembrane region" description="Helical" evidence="12">
    <location>
        <begin position="12"/>
        <end position="30"/>
    </location>
</feature>
<dbReference type="HAMAP" id="MF_00287">
    <property type="entry name" value="BdbC"/>
    <property type="match status" value="1"/>
</dbReference>
<evidence type="ECO:0000256" key="7">
    <source>
        <dbReference type="ARBA" id="ARBA00023002"/>
    </source>
</evidence>
<keyword evidence="14" id="KW-1185">Reference proteome</keyword>
<evidence type="ECO:0000256" key="11">
    <source>
        <dbReference type="ARBA" id="ARBA00023284"/>
    </source>
</evidence>
<keyword evidence="7" id="KW-0560">Oxidoreductase</keyword>
<organism evidence="13 14">
    <name type="scientific">Cohnella silvisoli</name>
    <dbReference type="NCBI Taxonomy" id="2873699"/>
    <lineage>
        <taxon>Bacteria</taxon>
        <taxon>Bacillati</taxon>
        <taxon>Bacillota</taxon>
        <taxon>Bacilli</taxon>
        <taxon>Bacillales</taxon>
        <taxon>Paenibacillaceae</taxon>
        <taxon>Cohnella</taxon>
    </lineage>
</organism>
<evidence type="ECO:0000256" key="8">
    <source>
        <dbReference type="ARBA" id="ARBA00023136"/>
    </source>
</evidence>
<keyword evidence="8 12" id="KW-0472">Membrane</keyword>
<keyword evidence="4 12" id="KW-0812">Transmembrane</keyword>
<keyword evidence="6 12" id="KW-1133">Transmembrane helix</keyword>
<evidence type="ECO:0000256" key="3">
    <source>
        <dbReference type="ARBA" id="ARBA00022448"/>
    </source>
</evidence>
<keyword evidence="9" id="KW-1015">Disulfide bond</keyword>
<dbReference type="InterPro" id="IPR023380">
    <property type="entry name" value="DsbB-like_sf"/>
</dbReference>